<dbReference type="PANTHER" id="PTHR46268">
    <property type="entry name" value="STRESS RESPONSE PROTEIN NHAX"/>
    <property type="match status" value="1"/>
</dbReference>
<dbReference type="InterPro" id="IPR006016">
    <property type="entry name" value="UspA"/>
</dbReference>
<dbReference type="InterPro" id="IPR014729">
    <property type="entry name" value="Rossmann-like_a/b/a_fold"/>
</dbReference>
<accession>A0AAF0JT52</accession>
<organism evidence="3 4">
    <name type="scientific">Methanomicrobium antiquum</name>
    <dbReference type="NCBI Taxonomy" id="487686"/>
    <lineage>
        <taxon>Archaea</taxon>
        <taxon>Methanobacteriati</taxon>
        <taxon>Methanobacteriota</taxon>
        <taxon>Stenosarchaea group</taxon>
        <taxon>Methanomicrobia</taxon>
        <taxon>Methanomicrobiales</taxon>
        <taxon>Methanomicrobiaceae</taxon>
        <taxon>Methanomicrobium</taxon>
    </lineage>
</organism>
<reference evidence="3" key="1">
    <citation type="submission" date="2022-01" db="EMBL/GenBank/DDBJ databases">
        <title>Complete genome of Methanomicrobium antiquum DSM 21220.</title>
        <authorList>
            <person name="Chen S.-C."/>
            <person name="You Y.-T."/>
            <person name="Zhou Y.-Z."/>
            <person name="Lai M.-C."/>
        </authorList>
    </citation>
    <scope>NUCLEOTIDE SEQUENCE</scope>
    <source>
        <strain evidence="3">DSM 21220</strain>
    </source>
</reference>
<dbReference type="Pfam" id="PF00582">
    <property type="entry name" value="Usp"/>
    <property type="match status" value="1"/>
</dbReference>
<dbReference type="EMBL" id="CP091092">
    <property type="protein sequence ID" value="WFN35878.1"/>
    <property type="molecule type" value="Genomic_DNA"/>
</dbReference>
<evidence type="ECO:0000313" key="3">
    <source>
        <dbReference type="EMBL" id="WFN35878.1"/>
    </source>
</evidence>
<keyword evidence="4" id="KW-1185">Reference proteome</keyword>
<dbReference type="GeneID" id="79950100"/>
<name>A0AAF0JT52_9EURY</name>
<dbReference type="Gene3D" id="3.40.50.620">
    <property type="entry name" value="HUPs"/>
    <property type="match status" value="1"/>
</dbReference>
<evidence type="ECO:0000313" key="4">
    <source>
        <dbReference type="Proteomes" id="UP001218895"/>
    </source>
</evidence>
<dbReference type="KEGG" id="manq:L1994_06840"/>
<dbReference type="Proteomes" id="UP001218895">
    <property type="component" value="Chromosome"/>
</dbReference>
<gene>
    <name evidence="3" type="ORF">L1994_06840</name>
</gene>
<protein>
    <submittedName>
        <fullName evidence="3">Universal stress protein</fullName>
    </submittedName>
</protein>
<sequence>MFKKILVPLDGSSVSEETLHTAIFEAKLRDSEIHAVNVINHVFVHPLMVESSQGASGGNTEMTEILEAESDRILAHAKDVCDDEEVKVFLYKRYGDPREEILNLSDEINADLIILGTKGKTNLERLLLGSVSSTVIMNSKITTLVIKNR</sequence>
<dbReference type="PANTHER" id="PTHR46268:SF6">
    <property type="entry name" value="UNIVERSAL STRESS PROTEIN UP12"/>
    <property type="match status" value="1"/>
</dbReference>
<dbReference type="RefSeq" id="WP_278098717.1">
    <property type="nucleotide sequence ID" value="NZ_CP091092.1"/>
</dbReference>
<feature type="domain" description="UspA" evidence="2">
    <location>
        <begin position="1"/>
        <end position="147"/>
    </location>
</feature>
<proteinExistence type="inferred from homology"/>
<dbReference type="AlphaFoldDB" id="A0AAF0JT52"/>
<comment type="similarity">
    <text evidence="1">Belongs to the universal stress protein A family.</text>
</comment>
<dbReference type="PRINTS" id="PR01438">
    <property type="entry name" value="UNVRSLSTRESS"/>
</dbReference>
<evidence type="ECO:0000259" key="2">
    <source>
        <dbReference type="Pfam" id="PF00582"/>
    </source>
</evidence>
<dbReference type="SUPFAM" id="SSF52402">
    <property type="entry name" value="Adenine nucleotide alpha hydrolases-like"/>
    <property type="match status" value="1"/>
</dbReference>
<evidence type="ECO:0000256" key="1">
    <source>
        <dbReference type="ARBA" id="ARBA00008791"/>
    </source>
</evidence>
<dbReference type="CDD" id="cd00293">
    <property type="entry name" value="USP-like"/>
    <property type="match status" value="1"/>
</dbReference>
<dbReference type="InterPro" id="IPR006015">
    <property type="entry name" value="Universal_stress_UspA"/>
</dbReference>